<keyword evidence="6" id="KW-1185">Reference proteome</keyword>
<dbReference type="GO" id="GO:0047162">
    <property type="term" value="F:17-O-deacetylvindoline O-acetyltransferase activity"/>
    <property type="evidence" value="ECO:0007669"/>
    <property type="project" value="UniProtKB-EC"/>
</dbReference>
<evidence type="ECO:0000313" key="6">
    <source>
        <dbReference type="Proteomes" id="UP000215914"/>
    </source>
</evidence>
<dbReference type="InParanoid" id="A0A251TCY0"/>
<organism evidence="5 6">
    <name type="scientific">Helianthus annuus</name>
    <name type="common">Common sunflower</name>
    <dbReference type="NCBI Taxonomy" id="4232"/>
    <lineage>
        <taxon>Eukaryota</taxon>
        <taxon>Viridiplantae</taxon>
        <taxon>Streptophyta</taxon>
        <taxon>Embryophyta</taxon>
        <taxon>Tracheophyta</taxon>
        <taxon>Spermatophyta</taxon>
        <taxon>Magnoliopsida</taxon>
        <taxon>eudicotyledons</taxon>
        <taxon>Gunneridae</taxon>
        <taxon>Pentapetalae</taxon>
        <taxon>asterids</taxon>
        <taxon>campanulids</taxon>
        <taxon>Asterales</taxon>
        <taxon>Asteraceae</taxon>
        <taxon>Asteroideae</taxon>
        <taxon>Heliantheae alliance</taxon>
        <taxon>Heliantheae</taxon>
        <taxon>Helianthus</taxon>
    </lineage>
</organism>
<comment type="similarity">
    <text evidence="1">Belongs to the plant acyltransferase family.</text>
</comment>
<accession>A0A251TCY0</accession>
<dbReference type="AlphaFoldDB" id="A0A251TCY0"/>
<evidence type="ECO:0000256" key="1">
    <source>
        <dbReference type="ARBA" id="ARBA00009861"/>
    </source>
</evidence>
<protein>
    <submittedName>
        <fullName evidence="4">Deacetylvindoline O-acetyltransferase</fullName>
        <ecNumber evidence="4">2.3.1.107</ecNumber>
    </submittedName>
    <submittedName>
        <fullName evidence="5">Putative transferase, Chloramphenicol acetyltransferase-like domain protein</fullName>
    </submittedName>
</protein>
<sequence length="406" mass="45714">MKIISQQTIKPSSPTPSDLKTHVLSLLDNYMPHAPVPFIFFYKNYNNGDINILKKSLSRCLTQYYPFAGRILSPFAGHIDCNDEGVEFLEASHDSRLDDYIRKEANHESLRELHPNVSITNMVAVQLNHFTGGGAAVAVSISHKLVDGFTMATFINQWAKVTRGGSSFKPYFLTPPTSYNNVELPKVTISHEAKHVTKSFVFPNSKINVLKEKVMNSMGITLSRVEVLTSLLFKCSVDAATTKSGLFKPSILVHPINMRNKIFKNDPEKAAGNILSSVVVKMDDSRKITLNEVVAKLRRGKMEAREIRDVQEIGEKYASMVPMLIGDPSVQVYWTTSFCWFPLYEVDFGWGRPVQVKYVIPEVNLVLMDTPDKVGIEATIRLPEEEMLILQQDKELLAFIDIKSKV</sequence>
<keyword evidence="2 5" id="KW-0808">Transferase</keyword>
<evidence type="ECO:0000313" key="5">
    <source>
        <dbReference type="EMBL" id="OTG08990.1"/>
    </source>
</evidence>
<dbReference type="PANTHER" id="PTHR31623:SF92">
    <property type="entry name" value="VINORINE SYNTHASE"/>
    <property type="match status" value="1"/>
</dbReference>
<evidence type="ECO:0000256" key="2">
    <source>
        <dbReference type="ARBA" id="ARBA00022679"/>
    </source>
</evidence>
<evidence type="ECO:0000256" key="3">
    <source>
        <dbReference type="ARBA" id="ARBA00023315"/>
    </source>
</evidence>
<dbReference type="InterPro" id="IPR023213">
    <property type="entry name" value="CAT-like_dom_sf"/>
</dbReference>
<dbReference type="Gramene" id="mRNA:HanXRQr2_Chr11g0512621">
    <property type="protein sequence ID" value="CDS:HanXRQr2_Chr11g0512621.1"/>
    <property type="gene ID" value="HanXRQr2_Chr11g0512621"/>
</dbReference>
<dbReference type="PANTHER" id="PTHR31623">
    <property type="entry name" value="F21J9.9"/>
    <property type="match status" value="1"/>
</dbReference>
<dbReference type="Gene3D" id="3.30.559.10">
    <property type="entry name" value="Chloramphenicol acetyltransferase-like domain"/>
    <property type="match status" value="2"/>
</dbReference>
<dbReference type="EC" id="2.3.1.107" evidence="4"/>
<dbReference type="OrthoDB" id="671439at2759"/>
<dbReference type="Proteomes" id="UP000215914">
    <property type="component" value="Chromosome 11"/>
</dbReference>
<reference evidence="4" key="3">
    <citation type="submission" date="2020-06" db="EMBL/GenBank/DDBJ databases">
        <title>Helianthus annuus Genome sequencing and assembly Release 2.</title>
        <authorList>
            <person name="Gouzy J."/>
            <person name="Langlade N."/>
            <person name="Munos S."/>
        </authorList>
    </citation>
    <scope>NUCLEOTIDE SEQUENCE</scope>
    <source>
        <tissue evidence="4">Leaves</tissue>
    </source>
</reference>
<dbReference type="EMBL" id="CM007900">
    <property type="protein sequence ID" value="OTG08990.1"/>
    <property type="molecule type" value="Genomic_DNA"/>
</dbReference>
<dbReference type="OMA" id="ISHEAKH"/>
<keyword evidence="3 4" id="KW-0012">Acyltransferase</keyword>
<proteinExistence type="inferred from homology"/>
<evidence type="ECO:0000313" key="4">
    <source>
        <dbReference type="EMBL" id="KAF5783850.1"/>
    </source>
</evidence>
<dbReference type="Pfam" id="PF02458">
    <property type="entry name" value="Transferase"/>
    <property type="match status" value="1"/>
</dbReference>
<gene>
    <name evidence="5" type="ORF">HannXRQ_Chr11g0347911</name>
    <name evidence="4" type="ORF">HanXRQr2_Chr11g0512621</name>
</gene>
<name>A0A251TCY0_HELAN</name>
<reference evidence="4 6" key="1">
    <citation type="journal article" date="2017" name="Nature">
        <title>The sunflower genome provides insights into oil metabolism, flowering and Asterid evolution.</title>
        <authorList>
            <person name="Badouin H."/>
            <person name="Gouzy J."/>
            <person name="Grassa C.J."/>
            <person name="Murat F."/>
            <person name="Staton S.E."/>
            <person name="Cottret L."/>
            <person name="Lelandais-Briere C."/>
            <person name="Owens G.L."/>
            <person name="Carrere S."/>
            <person name="Mayjonade B."/>
            <person name="Legrand L."/>
            <person name="Gill N."/>
            <person name="Kane N.C."/>
            <person name="Bowers J.E."/>
            <person name="Hubner S."/>
            <person name="Bellec A."/>
            <person name="Berard A."/>
            <person name="Berges H."/>
            <person name="Blanchet N."/>
            <person name="Boniface M.C."/>
            <person name="Brunel D."/>
            <person name="Catrice O."/>
            <person name="Chaidir N."/>
            <person name="Claudel C."/>
            <person name="Donnadieu C."/>
            <person name="Faraut T."/>
            <person name="Fievet G."/>
            <person name="Helmstetter N."/>
            <person name="King M."/>
            <person name="Knapp S.J."/>
            <person name="Lai Z."/>
            <person name="Le Paslier M.C."/>
            <person name="Lippi Y."/>
            <person name="Lorenzon L."/>
            <person name="Mandel J.R."/>
            <person name="Marage G."/>
            <person name="Marchand G."/>
            <person name="Marquand E."/>
            <person name="Bret-Mestries E."/>
            <person name="Morien E."/>
            <person name="Nambeesan S."/>
            <person name="Nguyen T."/>
            <person name="Pegot-Espagnet P."/>
            <person name="Pouilly N."/>
            <person name="Raftis F."/>
            <person name="Sallet E."/>
            <person name="Schiex T."/>
            <person name="Thomas J."/>
            <person name="Vandecasteele C."/>
            <person name="Vares D."/>
            <person name="Vear F."/>
            <person name="Vautrin S."/>
            <person name="Crespi M."/>
            <person name="Mangin B."/>
            <person name="Burke J.M."/>
            <person name="Salse J."/>
            <person name="Munos S."/>
            <person name="Vincourt P."/>
            <person name="Rieseberg L.H."/>
            <person name="Langlade N.B."/>
        </authorList>
    </citation>
    <scope>NUCLEOTIDE SEQUENCE [LARGE SCALE GENOMIC DNA]</scope>
    <source>
        <strain evidence="6">cv. SF193</strain>
        <tissue evidence="4">Leaves</tissue>
    </source>
</reference>
<dbReference type="EMBL" id="MNCJ02000326">
    <property type="protein sequence ID" value="KAF5783850.1"/>
    <property type="molecule type" value="Genomic_DNA"/>
</dbReference>
<reference evidence="5" key="2">
    <citation type="submission" date="2017-02" db="EMBL/GenBank/DDBJ databases">
        <title>Sunflower complete genome.</title>
        <authorList>
            <person name="Langlade N."/>
            <person name="Munos S."/>
        </authorList>
    </citation>
    <scope>NUCLEOTIDE SEQUENCE [LARGE SCALE GENOMIC DNA]</scope>
    <source>
        <tissue evidence="5">Leaves</tissue>
    </source>
</reference>